<accession>A0AAD2HLS4</accession>
<reference evidence="2" key="1">
    <citation type="submission" date="2023-11" db="EMBL/GenBank/DDBJ databases">
        <authorList>
            <person name="De Vega J J."/>
            <person name="De Vega J J."/>
        </authorList>
    </citation>
    <scope>NUCLEOTIDE SEQUENCE</scope>
</reference>
<dbReference type="PANTHER" id="PTHR33096:SF1">
    <property type="entry name" value="CXC1-LIKE CYSTEINE CLUSTER ASSOCIATED WITH KDZ TRANSPOSASES DOMAIN-CONTAINING PROTEIN"/>
    <property type="match status" value="1"/>
</dbReference>
<gene>
    <name evidence="2" type="ORF">MYCIT1_LOCUS25962</name>
</gene>
<dbReference type="Proteomes" id="UP001295794">
    <property type="component" value="Unassembled WGS sequence"/>
</dbReference>
<proteinExistence type="predicted"/>
<feature type="region of interest" description="Disordered" evidence="1">
    <location>
        <begin position="1"/>
        <end position="33"/>
    </location>
</feature>
<evidence type="ECO:0000256" key="1">
    <source>
        <dbReference type="SAM" id="MobiDB-lite"/>
    </source>
</evidence>
<dbReference type="Pfam" id="PF18758">
    <property type="entry name" value="KDZ"/>
    <property type="match status" value="1"/>
</dbReference>
<dbReference type="AlphaFoldDB" id="A0AAD2HLS4"/>
<dbReference type="InterPro" id="IPR040521">
    <property type="entry name" value="KDZ"/>
</dbReference>
<organism evidence="2 3">
    <name type="scientific">Mycena citricolor</name>
    <dbReference type="NCBI Taxonomy" id="2018698"/>
    <lineage>
        <taxon>Eukaryota</taxon>
        <taxon>Fungi</taxon>
        <taxon>Dikarya</taxon>
        <taxon>Basidiomycota</taxon>
        <taxon>Agaricomycotina</taxon>
        <taxon>Agaricomycetes</taxon>
        <taxon>Agaricomycetidae</taxon>
        <taxon>Agaricales</taxon>
        <taxon>Marasmiineae</taxon>
        <taxon>Mycenaceae</taxon>
        <taxon>Mycena</taxon>
    </lineage>
</organism>
<protein>
    <submittedName>
        <fullName evidence="2">Uncharacterized protein</fullName>
    </submittedName>
</protein>
<name>A0AAD2HLS4_9AGAR</name>
<evidence type="ECO:0000313" key="2">
    <source>
        <dbReference type="EMBL" id="CAK5277145.1"/>
    </source>
</evidence>
<comment type="caution">
    <text evidence="2">The sequence shown here is derived from an EMBL/GenBank/DDBJ whole genome shotgun (WGS) entry which is preliminary data.</text>
</comment>
<sequence length="286" mass="32727">MADWVEGIRPSQALKSNKPKPQGAETREPELEDNSFESAKILLPTSALNQCENLFAAADEMRAKASSMFFDDKGLMGLSCCHDNLLFFTNIKTPGEQQFYMFALLETLFQHLPVHFLVGFLYDIAYKLPTGQSKNTAKLAVKDALRTSQAVAQLWFQMRTLNDTIGNIDVDPVDLTFVEEELPQVMKQYEKAVVAMHKKMSQLGANRLWMNAYAISIQLQTKLQQRKFELERVKQHFHHNKADAKQTTHIQDAMNHWDSHIKDLQHSSNKKCDQMKELINANKSPQ</sequence>
<keyword evidence="3" id="KW-1185">Reference proteome</keyword>
<dbReference type="PANTHER" id="PTHR33096">
    <property type="entry name" value="CXC2 DOMAIN-CONTAINING PROTEIN"/>
    <property type="match status" value="1"/>
</dbReference>
<evidence type="ECO:0000313" key="3">
    <source>
        <dbReference type="Proteomes" id="UP001295794"/>
    </source>
</evidence>
<dbReference type="EMBL" id="CAVNYO010000419">
    <property type="protein sequence ID" value="CAK5277145.1"/>
    <property type="molecule type" value="Genomic_DNA"/>
</dbReference>